<gene>
    <name evidence="3" type="ORF">Tco_0628854</name>
</gene>
<dbReference type="PANTHER" id="PTHR11439">
    <property type="entry name" value="GAG-POL-RELATED RETROTRANSPOSON"/>
    <property type="match status" value="1"/>
</dbReference>
<dbReference type="Proteomes" id="UP001151760">
    <property type="component" value="Unassembled WGS sequence"/>
</dbReference>
<organism evidence="3 4">
    <name type="scientific">Tanacetum coccineum</name>
    <dbReference type="NCBI Taxonomy" id="301880"/>
    <lineage>
        <taxon>Eukaryota</taxon>
        <taxon>Viridiplantae</taxon>
        <taxon>Streptophyta</taxon>
        <taxon>Embryophyta</taxon>
        <taxon>Tracheophyta</taxon>
        <taxon>Spermatophyta</taxon>
        <taxon>Magnoliopsida</taxon>
        <taxon>eudicotyledons</taxon>
        <taxon>Gunneridae</taxon>
        <taxon>Pentapetalae</taxon>
        <taxon>asterids</taxon>
        <taxon>campanulids</taxon>
        <taxon>Asterales</taxon>
        <taxon>Asteraceae</taxon>
        <taxon>Asteroideae</taxon>
        <taxon>Anthemideae</taxon>
        <taxon>Anthemidinae</taxon>
        <taxon>Tanacetum</taxon>
    </lineage>
</organism>
<protein>
    <submittedName>
        <fullName evidence="3">Gypsy type transposase</fullName>
    </submittedName>
</protein>
<evidence type="ECO:0000256" key="2">
    <source>
        <dbReference type="SAM" id="MobiDB-lite"/>
    </source>
</evidence>
<reference evidence="3" key="2">
    <citation type="submission" date="2022-01" db="EMBL/GenBank/DDBJ databases">
        <authorList>
            <person name="Yamashiro T."/>
            <person name="Shiraishi A."/>
            <person name="Satake H."/>
            <person name="Nakayama K."/>
        </authorList>
    </citation>
    <scope>NUCLEOTIDE SEQUENCE</scope>
</reference>
<feature type="compositionally biased region" description="Basic residues" evidence="2">
    <location>
        <begin position="394"/>
        <end position="410"/>
    </location>
</feature>
<keyword evidence="4" id="KW-1185">Reference proteome</keyword>
<name>A0ABQ4WRK9_9ASTR</name>
<proteinExistence type="predicted"/>
<feature type="compositionally biased region" description="Basic and acidic residues" evidence="2">
    <location>
        <begin position="370"/>
        <end position="387"/>
    </location>
</feature>
<evidence type="ECO:0000256" key="1">
    <source>
        <dbReference type="SAM" id="Coils"/>
    </source>
</evidence>
<keyword evidence="1" id="KW-0175">Coiled coil</keyword>
<dbReference type="EMBL" id="BQNB010008872">
    <property type="protein sequence ID" value="GJS55492.1"/>
    <property type="molecule type" value="Genomic_DNA"/>
</dbReference>
<sequence>MFLYHHTNLKSSIFVHQFTRDNNCTIEFDAFGFSVKDYLTRHILLRCDSLSDLYPVTNPSTSPIAFLSEHVTLRGTNASAIRVMNEYALAPGFVDSRYPNHGSQVAYLLIYVDDIILIASSPVLLQQIVDSLHKELFLSQKKYARQLFERAHMVNCNPSRTPIDTNSKLGPDGVHVQDPTLYRSLAGGSSDNLLSWSAKRQHTISRSSAEAEYRGVANVVDRKKTVWIRNSLRELHSPLLTATLVYCDNVSAVYMSANPVQHQRIKNIEIDIHFVRDMVKVVHVWVLHVSSRFQYADIFTKGLPSALFEDFRSILSPESVTPNPIQCHVIYMEDSNCGLGSGTLPLSRESRLLDFDNEDHALINLAEGQPGRDRRKQLSREVNKEAKANASPKVLRKYHASGHTHSTHRGKSIAAMGLDAGSTFSPPAAQNTPTAVSNLEPLSYAKPQPHPVQDITQSSKGAAAKIPTKDVATTKVNVQLSMGSLNLRKSTSPSVGGSPRGIYQPGWGVTNNCRLDSPEACQDLVDHIVPSGYFSELRHLHNTEFLSQYNMNLVRQVAMGSQLRLRFEQEARLLKKATTKIARRDQKIHAREEEIKKLNEEIRSLRTMETEVHGLRNRTQNLETLLEAKVDMKKSTEAKSMDLAGQLESLREERIKAAFKEFKKSEDEKVEQRCAKMDTRVDALSIDFDEELYPHMLTAIAGRRWVIGHGLRLAIMKCAKSTELRQAFADVVSTGIVKGMSEGLKYGVENGEAKFDLAAIEVYDREAKAKYVTALTALRDLMYPLVNQLDRLRDAPIDLLMASLHLESDSREDAPEWIRKLRLGTSQLKIPIYPENPCREEEKMPSGVPYPWGRLCLPCQTEASEDKASPWLLRSKSLPPMYNLDWP</sequence>
<dbReference type="CDD" id="cd09272">
    <property type="entry name" value="RNase_HI_RT_Ty1"/>
    <property type="match status" value="1"/>
</dbReference>
<feature type="coiled-coil region" evidence="1">
    <location>
        <begin position="581"/>
        <end position="653"/>
    </location>
</feature>
<evidence type="ECO:0000313" key="3">
    <source>
        <dbReference type="EMBL" id="GJS55492.1"/>
    </source>
</evidence>
<reference evidence="3" key="1">
    <citation type="journal article" date="2022" name="Int. J. Mol. Sci.">
        <title>Draft Genome of Tanacetum Coccineum: Genomic Comparison of Closely Related Tanacetum-Family Plants.</title>
        <authorList>
            <person name="Yamashiro T."/>
            <person name="Shiraishi A."/>
            <person name="Nakayama K."/>
            <person name="Satake H."/>
        </authorList>
    </citation>
    <scope>NUCLEOTIDE SEQUENCE</scope>
</reference>
<evidence type="ECO:0000313" key="4">
    <source>
        <dbReference type="Proteomes" id="UP001151760"/>
    </source>
</evidence>
<feature type="region of interest" description="Disordered" evidence="2">
    <location>
        <begin position="368"/>
        <end position="410"/>
    </location>
</feature>
<dbReference type="PANTHER" id="PTHR11439:SF524">
    <property type="entry name" value="RNA-DIRECTED DNA POLYMERASE, PROTEIN KINASE RLK-PELLE-DLSV FAMILY"/>
    <property type="match status" value="1"/>
</dbReference>
<comment type="caution">
    <text evidence="3">The sequence shown here is derived from an EMBL/GenBank/DDBJ whole genome shotgun (WGS) entry which is preliminary data.</text>
</comment>
<accession>A0ABQ4WRK9</accession>